<evidence type="ECO:0000313" key="14">
    <source>
        <dbReference type="EMBL" id="KAK6731122.1"/>
    </source>
</evidence>
<dbReference type="InterPro" id="IPR041591">
    <property type="entry name" value="OCRE"/>
</dbReference>
<evidence type="ECO:0000256" key="4">
    <source>
        <dbReference type="ARBA" id="ARBA00022771"/>
    </source>
</evidence>
<feature type="domain" description="G-patch" evidence="12">
    <location>
        <begin position="850"/>
        <end position="896"/>
    </location>
</feature>
<sequence length="922" mass="104046">MSDLVVHTVVARYQTTAECMHPSPPPDVSDSYCKIEEGFPKSRGEDWCSSSNKRIMLPWLYENAAGNGPEMKQQQGGPDQYQRPRERYYNDYYEKYEETSDSRYYQNDHGSRRGEAPNPRDRRRQDSPGRPRNRSRSRSRERRYTRGRSRSRTRSPIRRRRSRSRSRERDSYSVVPVNKLALLNMPSNVDRNAIALVLAASGYLPQDIRVINRRGGSRSFGFIDFADVKTATKWMDENQGWLTLSDGRRVQVEYAKSDPASGGRRTDHDWTCANCSVQNFFKRDACFKCDTDKRASMDLERQGLHMVGVVPCDTLLVRALPEGCTTATLFEGLSQYTALTSIVQLQISDSKQYAYIQMKSSDEATLLLNSSYKAPIKIGGKDVVTTFCRHSMTHLIRQQISMLQHRNPVPIQQNAPGLNPNAHGAEVAQAAMAALRQSQGHVVPPNVAVPPQHMILMQQQQQQQQQQGQQPIIAAAQQQPVGYTMQPINQQAAPGTQQPAYAVVNPTPVNGIIGLSPTPRGVFSKYVTPNLATFTYDQSTGYYLDPETKFFYDQKTGYYFNNDTRKWCTWDATYSTYFPVEDTSQNQATTSANNTNTTETQATTTEAKSEEKTEEPKKSANDIAKEMLKWAKKQEKASKVQMSLKPLVKPLETKSAFDSVASGSGANVAHKMLEKSQHSLSNVSDSDEEEEGSGDEKKRNSEGPVPEPPVPPRRHVPTAQEHREMMERTLVDEAKKMCLLCKRAFPSVDVLRKHVEKSDLHRKNLEEKRVEWGRQYVTTMMEGQNEEASTQLPPQPEQKIVYRDRAKERREAFGLDPGVSDFSRGKEFGGWNEDVLRKESEAASMRPLGDDNIGSRLLKGMGWREGQGVGRNGQGIVNPIEPTRRVEGAGLGAAGSRILHGAEATHQERVRATFYSRYKDME</sequence>
<dbReference type="SMART" id="SM00360">
    <property type="entry name" value="RRM"/>
    <property type="match status" value="2"/>
</dbReference>
<dbReference type="InterPro" id="IPR000467">
    <property type="entry name" value="G_patch_dom"/>
</dbReference>
<keyword evidence="6 8" id="KW-0694">RNA-binding</keyword>
<evidence type="ECO:0000313" key="15">
    <source>
        <dbReference type="Proteomes" id="UP001303046"/>
    </source>
</evidence>
<gene>
    <name evidence="14" type="primary">Necator_chrI.g3662</name>
    <name evidence="14" type="ORF">RB195_007533</name>
</gene>
<keyword evidence="5" id="KW-0862">Zinc</keyword>
<dbReference type="SUPFAM" id="SSF90209">
    <property type="entry name" value="Ran binding protein zinc finger-like"/>
    <property type="match status" value="1"/>
</dbReference>
<comment type="subcellular location">
    <subcellularLocation>
        <location evidence="1">Nucleus</location>
    </subcellularLocation>
</comment>
<feature type="domain" description="RRM" evidence="11">
    <location>
        <begin position="178"/>
        <end position="257"/>
    </location>
</feature>
<keyword evidence="4 9" id="KW-0863">Zinc-finger</keyword>
<comment type="caution">
    <text evidence="14">The sequence shown here is derived from an EMBL/GenBank/DDBJ whole genome shotgun (WGS) entry which is preliminary data.</text>
</comment>
<evidence type="ECO:0000256" key="5">
    <source>
        <dbReference type="ARBA" id="ARBA00022833"/>
    </source>
</evidence>
<dbReference type="PANTHER" id="PTHR13948">
    <property type="entry name" value="RNA-BINDING PROTEIN"/>
    <property type="match status" value="1"/>
</dbReference>
<dbReference type="InterPro" id="IPR035979">
    <property type="entry name" value="RBD_domain_sf"/>
</dbReference>
<dbReference type="PROSITE" id="PS50174">
    <property type="entry name" value="G_PATCH"/>
    <property type="match status" value="1"/>
</dbReference>
<feature type="compositionally biased region" description="Basic and acidic residues" evidence="10">
    <location>
        <begin position="607"/>
        <end position="621"/>
    </location>
</feature>
<dbReference type="SMART" id="SM00443">
    <property type="entry name" value="G_patch"/>
    <property type="match status" value="1"/>
</dbReference>
<accession>A0ABR1BXQ1</accession>
<dbReference type="InterPro" id="IPR012677">
    <property type="entry name" value="Nucleotide-bd_a/b_plait_sf"/>
</dbReference>
<evidence type="ECO:0000259" key="11">
    <source>
        <dbReference type="PROSITE" id="PS50102"/>
    </source>
</evidence>
<feature type="region of interest" description="Disordered" evidence="10">
    <location>
        <begin position="98"/>
        <end position="172"/>
    </location>
</feature>
<feature type="region of interest" description="Disordered" evidence="10">
    <location>
        <begin position="585"/>
        <end position="621"/>
    </location>
</feature>
<dbReference type="EMBL" id="JAVFWL010000001">
    <property type="protein sequence ID" value="KAK6731122.1"/>
    <property type="molecule type" value="Genomic_DNA"/>
</dbReference>
<dbReference type="Gene3D" id="4.10.1060.10">
    <property type="entry name" value="Zinc finger, RanBP2-type"/>
    <property type="match status" value="1"/>
</dbReference>
<dbReference type="InterPro" id="IPR001876">
    <property type="entry name" value="Znf_RanBP2"/>
</dbReference>
<evidence type="ECO:0000256" key="10">
    <source>
        <dbReference type="SAM" id="MobiDB-lite"/>
    </source>
</evidence>
<evidence type="ECO:0000259" key="12">
    <source>
        <dbReference type="PROSITE" id="PS50174"/>
    </source>
</evidence>
<dbReference type="PROSITE" id="PS50102">
    <property type="entry name" value="RRM"/>
    <property type="match status" value="1"/>
</dbReference>
<feature type="domain" description="RanBP2-type" evidence="13">
    <location>
        <begin position="265"/>
        <end position="295"/>
    </location>
</feature>
<feature type="compositionally biased region" description="Basic residues" evidence="10">
    <location>
        <begin position="131"/>
        <end position="164"/>
    </location>
</feature>
<dbReference type="PANTHER" id="PTHR13948:SF3">
    <property type="entry name" value="FI21118P1"/>
    <property type="match status" value="1"/>
</dbReference>
<dbReference type="Pfam" id="PF17780">
    <property type="entry name" value="OCRE"/>
    <property type="match status" value="1"/>
</dbReference>
<keyword evidence="2" id="KW-0479">Metal-binding</keyword>
<keyword evidence="15" id="KW-1185">Reference proteome</keyword>
<evidence type="ECO:0000256" key="3">
    <source>
        <dbReference type="ARBA" id="ARBA00022737"/>
    </source>
</evidence>
<feature type="region of interest" description="Disordered" evidence="10">
    <location>
        <begin position="675"/>
        <end position="721"/>
    </location>
</feature>
<dbReference type="Pfam" id="PF01585">
    <property type="entry name" value="G-patch"/>
    <property type="match status" value="1"/>
</dbReference>
<proteinExistence type="predicted"/>
<keyword evidence="3" id="KW-0677">Repeat</keyword>
<dbReference type="SMART" id="SM00547">
    <property type="entry name" value="ZnF_RBZ"/>
    <property type="match status" value="1"/>
</dbReference>
<evidence type="ECO:0000256" key="6">
    <source>
        <dbReference type="ARBA" id="ARBA00022884"/>
    </source>
</evidence>
<evidence type="ECO:0000256" key="2">
    <source>
        <dbReference type="ARBA" id="ARBA00022723"/>
    </source>
</evidence>
<feature type="compositionally biased region" description="Low complexity" evidence="10">
    <location>
        <begin position="585"/>
        <end position="606"/>
    </location>
</feature>
<reference evidence="14 15" key="1">
    <citation type="submission" date="2023-08" db="EMBL/GenBank/DDBJ databases">
        <title>A Necator americanus chromosomal reference genome.</title>
        <authorList>
            <person name="Ilik V."/>
            <person name="Petrzelkova K.J."/>
            <person name="Pardy F."/>
            <person name="Fuh T."/>
            <person name="Niatou-Singa F.S."/>
            <person name="Gouil Q."/>
            <person name="Baker L."/>
            <person name="Ritchie M.E."/>
            <person name="Jex A.R."/>
            <person name="Gazzola D."/>
            <person name="Li H."/>
            <person name="Toshio Fujiwara R."/>
            <person name="Zhan B."/>
            <person name="Aroian R.V."/>
            <person name="Pafco B."/>
            <person name="Schwarz E.M."/>
        </authorList>
    </citation>
    <scope>NUCLEOTIDE SEQUENCE [LARGE SCALE GENOMIC DNA]</scope>
    <source>
        <strain evidence="14 15">Aroian</strain>
        <tissue evidence="14">Whole animal</tissue>
    </source>
</reference>
<dbReference type="Gene3D" id="3.30.70.330">
    <property type="match status" value="2"/>
</dbReference>
<dbReference type="SUPFAM" id="SSF54928">
    <property type="entry name" value="RNA-binding domain, RBD"/>
    <property type="match status" value="1"/>
</dbReference>
<evidence type="ECO:0000259" key="13">
    <source>
        <dbReference type="PROSITE" id="PS50199"/>
    </source>
</evidence>
<organism evidence="14 15">
    <name type="scientific">Necator americanus</name>
    <name type="common">Human hookworm</name>
    <dbReference type="NCBI Taxonomy" id="51031"/>
    <lineage>
        <taxon>Eukaryota</taxon>
        <taxon>Metazoa</taxon>
        <taxon>Ecdysozoa</taxon>
        <taxon>Nematoda</taxon>
        <taxon>Chromadorea</taxon>
        <taxon>Rhabditida</taxon>
        <taxon>Rhabditina</taxon>
        <taxon>Rhabditomorpha</taxon>
        <taxon>Strongyloidea</taxon>
        <taxon>Ancylostomatidae</taxon>
        <taxon>Bunostominae</taxon>
        <taxon>Necator</taxon>
    </lineage>
</organism>
<evidence type="ECO:0000256" key="7">
    <source>
        <dbReference type="ARBA" id="ARBA00023242"/>
    </source>
</evidence>
<evidence type="ECO:0008006" key="16">
    <source>
        <dbReference type="Google" id="ProtNLM"/>
    </source>
</evidence>
<feature type="compositionally biased region" description="Basic and acidic residues" evidence="10">
    <location>
        <begin position="109"/>
        <end position="129"/>
    </location>
</feature>
<keyword evidence="7" id="KW-0539">Nucleus</keyword>
<protein>
    <recommendedName>
        <fullName evidence="16">G-patch domain protein</fullName>
    </recommendedName>
</protein>
<evidence type="ECO:0000256" key="1">
    <source>
        <dbReference type="ARBA" id="ARBA00004123"/>
    </source>
</evidence>
<dbReference type="Proteomes" id="UP001303046">
    <property type="component" value="Unassembled WGS sequence"/>
</dbReference>
<dbReference type="PROSITE" id="PS50199">
    <property type="entry name" value="ZF_RANBP2_2"/>
    <property type="match status" value="1"/>
</dbReference>
<name>A0ABR1BXQ1_NECAM</name>
<dbReference type="InterPro" id="IPR000504">
    <property type="entry name" value="RRM_dom"/>
</dbReference>
<evidence type="ECO:0000256" key="8">
    <source>
        <dbReference type="PROSITE-ProRule" id="PRU00176"/>
    </source>
</evidence>
<dbReference type="PROSITE" id="PS01358">
    <property type="entry name" value="ZF_RANBP2_1"/>
    <property type="match status" value="1"/>
</dbReference>
<dbReference type="InterPro" id="IPR036443">
    <property type="entry name" value="Znf_RanBP2_sf"/>
</dbReference>
<dbReference type="CDD" id="cd16162">
    <property type="entry name" value="OCRE_RBM5_like"/>
    <property type="match status" value="1"/>
</dbReference>
<evidence type="ECO:0000256" key="9">
    <source>
        <dbReference type="PROSITE-ProRule" id="PRU00322"/>
    </source>
</evidence>